<dbReference type="OrthoDB" id="286301at2759"/>
<gene>
    <name evidence="11" type="ORF">CUNI_LOCUS1451</name>
</gene>
<dbReference type="AlphaFoldDB" id="A0A8S3YF98"/>
<dbReference type="Gene3D" id="2.10.25.10">
    <property type="entry name" value="Laminin"/>
    <property type="match status" value="3"/>
</dbReference>
<keyword evidence="3" id="KW-0812">Transmembrane</keyword>
<dbReference type="SUPFAM" id="SSF82153">
    <property type="entry name" value="FAS1 domain"/>
    <property type="match status" value="1"/>
</dbReference>
<keyword evidence="5" id="KW-0472">Membrane</keyword>
<evidence type="ECO:0000256" key="3">
    <source>
        <dbReference type="ARBA" id="ARBA00022692"/>
    </source>
</evidence>
<sequence>TASFLKYYIVPQLVFTPCIYDDAVYVDTLLGSGYRLSLNQVAEQVWVNHVKVIRSDILTDGGVIHELESAVHPTLNECGSIMNITDLGPCGDCMTGDLECNAGFESLGSEHVIKYRCHFHKHADADWDTAGCQQICVQHQFPSECCSGFYGYHCDECPGGAEIPCSGNGVCSEGKSGSGRCKCNPGFAGTICDRCESADLVPPFCNITYNSCGYMKGNCSEHAWCSETSSGVTCQCFSGYVGDGHTCTSLCDGTETTACHQWARCTLNVSSNQTFQCECNPGFHGNGTWCQQNSDPCTSQNGGCDLERAVCNFTQPQVTDMDEGDPVCKCKTGYVGDGKLCSTDILDAICRTPELRSFFKVFNMSNNSSIRTFNILT</sequence>
<dbReference type="InterPro" id="IPR024731">
    <property type="entry name" value="NELL2-like_EGF"/>
</dbReference>
<protein>
    <recommendedName>
        <fullName evidence="13">EGF-like domain-containing protein</fullName>
    </recommendedName>
</protein>
<feature type="non-terminal residue" evidence="11">
    <location>
        <position position="1"/>
    </location>
</feature>
<proteinExistence type="predicted"/>
<comment type="caution">
    <text evidence="8">Lacks conserved residue(s) required for the propagation of feature annotation.</text>
</comment>
<dbReference type="InterPro" id="IPR009030">
    <property type="entry name" value="Growth_fac_rcpt_cys_sf"/>
</dbReference>
<feature type="domain" description="EGF-like" evidence="9">
    <location>
        <begin position="208"/>
        <end position="248"/>
    </location>
</feature>
<dbReference type="PANTHER" id="PTHR24038">
    <property type="entry name" value="STABILIN"/>
    <property type="match status" value="1"/>
</dbReference>
<feature type="non-terminal residue" evidence="11">
    <location>
        <position position="377"/>
    </location>
</feature>
<evidence type="ECO:0000256" key="6">
    <source>
        <dbReference type="ARBA" id="ARBA00023157"/>
    </source>
</evidence>
<dbReference type="InterPro" id="IPR000742">
    <property type="entry name" value="EGF"/>
</dbReference>
<dbReference type="Pfam" id="PF12947">
    <property type="entry name" value="EGF_3"/>
    <property type="match status" value="1"/>
</dbReference>
<dbReference type="PROSITE" id="PS50213">
    <property type="entry name" value="FAS1"/>
    <property type="match status" value="1"/>
</dbReference>
<dbReference type="InterPro" id="IPR000782">
    <property type="entry name" value="FAS1_domain"/>
</dbReference>
<organism evidence="11 12">
    <name type="scientific">Candidula unifasciata</name>
    <dbReference type="NCBI Taxonomy" id="100452"/>
    <lineage>
        <taxon>Eukaryota</taxon>
        <taxon>Metazoa</taxon>
        <taxon>Spiralia</taxon>
        <taxon>Lophotrochozoa</taxon>
        <taxon>Mollusca</taxon>
        <taxon>Gastropoda</taxon>
        <taxon>Heterobranchia</taxon>
        <taxon>Euthyneura</taxon>
        <taxon>Panpulmonata</taxon>
        <taxon>Eupulmonata</taxon>
        <taxon>Stylommatophora</taxon>
        <taxon>Helicina</taxon>
        <taxon>Helicoidea</taxon>
        <taxon>Geomitridae</taxon>
        <taxon>Candidula</taxon>
    </lineage>
</organism>
<keyword evidence="6 8" id="KW-1015">Disulfide bond</keyword>
<feature type="domain" description="FAS1" evidence="10">
    <location>
        <begin position="1"/>
        <end position="71"/>
    </location>
</feature>
<evidence type="ECO:0000256" key="2">
    <source>
        <dbReference type="ARBA" id="ARBA00022536"/>
    </source>
</evidence>
<comment type="subcellular location">
    <subcellularLocation>
        <location evidence="1">Membrane</location>
        <topology evidence="1">Single-pass membrane protein</topology>
    </subcellularLocation>
</comment>
<evidence type="ECO:0000256" key="5">
    <source>
        <dbReference type="ARBA" id="ARBA00023136"/>
    </source>
</evidence>
<keyword evidence="4" id="KW-1133">Transmembrane helix</keyword>
<evidence type="ECO:0000256" key="8">
    <source>
        <dbReference type="PROSITE-ProRule" id="PRU00076"/>
    </source>
</evidence>
<reference evidence="11" key="1">
    <citation type="submission" date="2021-04" db="EMBL/GenBank/DDBJ databases">
        <authorList>
            <consortium name="Molecular Ecology Group"/>
        </authorList>
    </citation>
    <scope>NUCLEOTIDE SEQUENCE</scope>
</reference>
<dbReference type="PROSITE" id="PS50026">
    <property type="entry name" value="EGF_3"/>
    <property type="match status" value="2"/>
</dbReference>
<keyword evidence="12" id="KW-1185">Reference proteome</keyword>
<name>A0A8S3YF98_9EUPU</name>
<keyword evidence="7" id="KW-0325">Glycoprotein</keyword>
<accession>A0A8S3YF98</accession>
<evidence type="ECO:0000259" key="9">
    <source>
        <dbReference type="PROSITE" id="PS50026"/>
    </source>
</evidence>
<feature type="disulfide bond" evidence="8">
    <location>
        <begin position="183"/>
        <end position="192"/>
    </location>
</feature>
<dbReference type="SUPFAM" id="SSF57184">
    <property type="entry name" value="Growth factor receptor domain"/>
    <property type="match status" value="1"/>
</dbReference>
<keyword evidence="2 8" id="KW-0245">EGF-like domain</keyword>
<evidence type="ECO:0000256" key="7">
    <source>
        <dbReference type="ARBA" id="ARBA00023180"/>
    </source>
</evidence>
<evidence type="ECO:0008006" key="13">
    <source>
        <dbReference type="Google" id="ProtNLM"/>
    </source>
</evidence>
<dbReference type="Pfam" id="PF02469">
    <property type="entry name" value="Fasciclin"/>
    <property type="match status" value="1"/>
</dbReference>
<dbReference type="EMBL" id="CAJHNH020000180">
    <property type="protein sequence ID" value="CAG5115893.1"/>
    <property type="molecule type" value="Genomic_DNA"/>
</dbReference>
<dbReference type="GO" id="GO:0016020">
    <property type="term" value="C:membrane"/>
    <property type="evidence" value="ECO:0007669"/>
    <property type="project" value="UniProtKB-SubCell"/>
</dbReference>
<dbReference type="SMART" id="SM00181">
    <property type="entry name" value="EGF"/>
    <property type="match status" value="4"/>
</dbReference>
<dbReference type="PROSITE" id="PS01186">
    <property type="entry name" value="EGF_2"/>
    <property type="match status" value="3"/>
</dbReference>
<dbReference type="Proteomes" id="UP000678393">
    <property type="component" value="Unassembled WGS sequence"/>
</dbReference>
<evidence type="ECO:0000259" key="10">
    <source>
        <dbReference type="PROSITE" id="PS50213"/>
    </source>
</evidence>
<dbReference type="InterPro" id="IPR036378">
    <property type="entry name" value="FAS1_dom_sf"/>
</dbReference>
<evidence type="ECO:0000313" key="12">
    <source>
        <dbReference type="Proteomes" id="UP000678393"/>
    </source>
</evidence>
<evidence type="ECO:0000256" key="4">
    <source>
        <dbReference type="ARBA" id="ARBA00022989"/>
    </source>
</evidence>
<dbReference type="Gene3D" id="2.30.180.10">
    <property type="entry name" value="FAS1 domain"/>
    <property type="match status" value="1"/>
</dbReference>
<evidence type="ECO:0000313" key="11">
    <source>
        <dbReference type="EMBL" id="CAG5115893.1"/>
    </source>
</evidence>
<dbReference type="PROSITE" id="PS00022">
    <property type="entry name" value="EGF_1"/>
    <property type="match status" value="1"/>
</dbReference>
<evidence type="ECO:0000256" key="1">
    <source>
        <dbReference type="ARBA" id="ARBA00004167"/>
    </source>
</evidence>
<comment type="caution">
    <text evidence="11">The sequence shown here is derived from an EMBL/GenBank/DDBJ whole genome shotgun (WGS) entry which is preliminary data.</text>
</comment>
<feature type="domain" description="EGF-like" evidence="9">
    <location>
        <begin position="155"/>
        <end position="193"/>
    </location>
</feature>
<dbReference type="PANTHER" id="PTHR24038:SF11">
    <property type="entry name" value="INTEGRIN BETA-LIKE PROTEIN E"/>
    <property type="match status" value="1"/>
</dbReference>